<evidence type="ECO:0000259" key="3">
    <source>
        <dbReference type="Pfam" id="PF03781"/>
    </source>
</evidence>
<dbReference type="Pfam" id="PF03781">
    <property type="entry name" value="FGE-sulfatase"/>
    <property type="match status" value="1"/>
</dbReference>
<sequence length="643" mass="67843">MPAVSVLHSPRDEALGEKIADALARQGHKTRCLGEDPLSGDLMLEDGAAIVIWSNATAKLARLHVQAREALERGALIPVTVGGARAPTGFETLQPVDLSGWGGDENDPRWRFVLEEISLASQRARLADGSVWAPAQEGPDKDVESAVAAEAPMGDLGASEPESIAYEIDETPSTAENDSVAWDIDPPASVSVEEEAAPISVEARYEISAEQYWPETPAPTRKPVRFRARHVVLGGGVGLFGLTIAALLFAPAVFSPAPVAQAPLDATPSIAFVQPVETPEATTSGVAPKAQSDFEVTSYRDADAAEAASAELRVADVLAENESGVEPRDTPADIEAQGDTDISPDIELAALAAPADAGVATDGVDAMETLVAEAIGETPVLASLPQDVTDRIQLGNYFSDCDICPDMAALPAGSFRMGSPPGEQVRADTEGPVTDISLAQPFAIATHEVTYDQWQACADEGGCRGYIPSDLGWGRGNRPVTNVSYEDALAYITWLSSKTGHDYRLPSEAEWEFAARAGGTAAFSFGAGVSPNNANYNGNYPYLGDKGEFRGRTTPVGSFAPNNFGLYDMHGNVWEWTADCWTPDHGGAPVDGAAVKTAACTAHVIKGGAWNTGGWRLRAAHRLDKAVGARENDIGFRVARAVK</sequence>
<gene>
    <name evidence="4" type="ORF">SCF082_LOCUS23014</name>
    <name evidence="5" type="ORF">SCF082_LOCUS24124</name>
</gene>
<dbReference type="EMBL" id="CAXAMM010017779">
    <property type="protein sequence ID" value="CAK9041865.1"/>
    <property type="molecule type" value="Genomic_DNA"/>
</dbReference>
<name>A0ABP0LRT1_9DINO</name>
<protein>
    <submittedName>
        <fullName evidence="5">Formylglycine-generating enzyme (FGE) (C-alpha-formylglycine-generating enzyme 1) (Sulfatase-modifying factor 1)</fullName>
    </submittedName>
</protein>
<accession>A0ABP0LRT1</accession>
<evidence type="ECO:0000256" key="1">
    <source>
        <dbReference type="SAM" id="MobiDB-lite"/>
    </source>
</evidence>
<keyword evidence="2" id="KW-0812">Transmembrane</keyword>
<dbReference type="PANTHER" id="PTHR23150:SF35">
    <property type="entry name" value="BLL6746 PROTEIN"/>
    <property type="match status" value="1"/>
</dbReference>
<evidence type="ECO:0000313" key="5">
    <source>
        <dbReference type="EMBL" id="CAK9041865.1"/>
    </source>
</evidence>
<keyword evidence="6" id="KW-1185">Reference proteome</keyword>
<dbReference type="EMBL" id="CAXAMM010016668">
    <property type="protein sequence ID" value="CAK9039356.1"/>
    <property type="molecule type" value="Genomic_DNA"/>
</dbReference>
<comment type="caution">
    <text evidence="5">The sequence shown here is derived from an EMBL/GenBank/DDBJ whole genome shotgun (WGS) entry which is preliminary data.</text>
</comment>
<evidence type="ECO:0000256" key="2">
    <source>
        <dbReference type="SAM" id="Phobius"/>
    </source>
</evidence>
<feature type="transmembrane region" description="Helical" evidence="2">
    <location>
        <begin position="231"/>
        <end position="254"/>
    </location>
</feature>
<feature type="region of interest" description="Disordered" evidence="1">
    <location>
        <begin position="319"/>
        <end position="339"/>
    </location>
</feature>
<dbReference type="SUPFAM" id="SSF56436">
    <property type="entry name" value="C-type lectin-like"/>
    <property type="match status" value="1"/>
</dbReference>
<organism evidence="5 6">
    <name type="scientific">Durusdinium trenchii</name>
    <dbReference type="NCBI Taxonomy" id="1381693"/>
    <lineage>
        <taxon>Eukaryota</taxon>
        <taxon>Sar</taxon>
        <taxon>Alveolata</taxon>
        <taxon>Dinophyceae</taxon>
        <taxon>Suessiales</taxon>
        <taxon>Symbiodiniaceae</taxon>
        <taxon>Durusdinium</taxon>
    </lineage>
</organism>
<dbReference type="InterPro" id="IPR042095">
    <property type="entry name" value="SUMF_sf"/>
</dbReference>
<dbReference type="PANTHER" id="PTHR23150">
    <property type="entry name" value="SULFATASE MODIFYING FACTOR 1, 2"/>
    <property type="match status" value="1"/>
</dbReference>
<keyword evidence="2" id="KW-0472">Membrane</keyword>
<keyword evidence="2" id="KW-1133">Transmembrane helix</keyword>
<dbReference type="InterPro" id="IPR005532">
    <property type="entry name" value="SUMF_dom"/>
</dbReference>
<proteinExistence type="predicted"/>
<reference evidence="5 6" key="1">
    <citation type="submission" date="2024-02" db="EMBL/GenBank/DDBJ databases">
        <authorList>
            <person name="Chen Y."/>
            <person name="Shah S."/>
            <person name="Dougan E. K."/>
            <person name="Thang M."/>
            <person name="Chan C."/>
        </authorList>
    </citation>
    <scope>NUCLEOTIDE SEQUENCE [LARGE SCALE GENOMIC DNA]</scope>
</reference>
<feature type="domain" description="Sulfatase-modifying factor enzyme-like" evidence="3">
    <location>
        <begin position="404"/>
        <end position="640"/>
    </location>
</feature>
<dbReference type="InterPro" id="IPR051043">
    <property type="entry name" value="Sulfatase_Mod_Factor_Kinase"/>
</dbReference>
<dbReference type="InterPro" id="IPR016187">
    <property type="entry name" value="CTDL_fold"/>
</dbReference>
<evidence type="ECO:0000313" key="4">
    <source>
        <dbReference type="EMBL" id="CAK9039356.1"/>
    </source>
</evidence>
<dbReference type="Gene3D" id="3.90.1580.10">
    <property type="entry name" value="paralog of FGE (formylglycine-generating enzyme)"/>
    <property type="match status" value="1"/>
</dbReference>
<dbReference type="Proteomes" id="UP001642464">
    <property type="component" value="Unassembled WGS sequence"/>
</dbReference>
<evidence type="ECO:0000313" key="6">
    <source>
        <dbReference type="Proteomes" id="UP001642464"/>
    </source>
</evidence>